<dbReference type="AlphaFoldDB" id="A0A9P6NAN2"/>
<dbReference type="OrthoDB" id="5586090at2759"/>
<dbReference type="SMART" id="SM00693">
    <property type="entry name" value="DysFN"/>
    <property type="match status" value="1"/>
</dbReference>
<feature type="transmembrane region" description="Helical" evidence="6">
    <location>
        <begin position="212"/>
        <end position="229"/>
    </location>
</feature>
<evidence type="ECO:0000259" key="7">
    <source>
        <dbReference type="SMART" id="SM00693"/>
    </source>
</evidence>
<name>A0A9P6NAN2_9BASI</name>
<dbReference type="InterPro" id="IPR006614">
    <property type="entry name" value="Peroxin/Ferlin"/>
</dbReference>
<dbReference type="InterPro" id="IPR052646">
    <property type="entry name" value="Peroxisomal_PEX28-32"/>
</dbReference>
<comment type="subcellular location">
    <subcellularLocation>
        <location evidence="1">Endomembrane system</location>
        <topology evidence="1">Multi-pass membrane protein</topology>
    </subcellularLocation>
</comment>
<evidence type="ECO:0000256" key="3">
    <source>
        <dbReference type="ARBA" id="ARBA00022989"/>
    </source>
</evidence>
<evidence type="ECO:0000313" key="8">
    <source>
        <dbReference type="EMBL" id="KAG0142107.1"/>
    </source>
</evidence>
<comment type="caution">
    <text evidence="8">The sequence shown here is derived from an EMBL/GenBank/DDBJ whole genome shotgun (WGS) entry which is preliminary data.</text>
</comment>
<proteinExistence type="predicted"/>
<feature type="transmembrane region" description="Helical" evidence="6">
    <location>
        <begin position="86"/>
        <end position="105"/>
    </location>
</feature>
<feature type="transmembrane region" description="Helical" evidence="6">
    <location>
        <begin position="111"/>
        <end position="129"/>
    </location>
</feature>
<dbReference type="PANTHER" id="PTHR31679:SF2">
    <property type="entry name" value="PEROXISOMAL MEMBRANE PROTEIN PEX30-RELATED"/>
    <property type="match status" value="1"/>
</dbReference>
<protein>
    <recommendedName>
        <fullName evidence="7">Peroxin/Ferlin domain-containing protein</fullName>
    </recommendedName>
</protein>
<keyword evidence="4 6" id="KW-0472">Membrane</keyword>
<evidence type="ECO:0000313" key="9">
    <source>
        <dbReference type="Proteomes" id="UP000886653"/>
    </source>
</evidence>
<gene>
    <name evidence="8" type="ORF">CROQUDRAFT_725298</name>
</gene>
<feature type="compositionally biased region" description="Low complexity" evidence="5">
    <location>
        <begin position="425"/>
        <end position="439"/>
    </location>
</feature>
<evidence type="ECO:0000256" key="4">
    <source>
        <dbReference type="ARBA" id="ARBA00023136"/>
    </source>
</evidence>
<keyword evidence="9" id="KW-1185">Reference proteome</keyword>
<feature type="region of interest" description="Disordered" evidence="5">
    <location>
        <begin position="425"/>
        <end position="445"/>
    </location>
</feature>
<dbReference type="InterPro" id="IPR010482">
    <property type="entry name" value="TECPR1-like_DysF"/>
</dbReference>
<organism evidence="8 9">
    <name type="scientific">Cronartium quercuum f. sp. fusiforme G11</name>
    <dbReference type="NCBI Taxonomy" id="708437"/>
    <lineage>
        <taxon>Eukaryota</taxon>
        <taxon>Fungi</taxon>
        <taxon>Dikarya</taxon>
        <taxon>Basidiomycota</taxon>
        <taxon>Pucciniomycotina</taxon>
        <taxon>Pucciniomycetes</taxon>
        <taxon>Pucciniales</taxon>
        <taxon>Coleosporiaceae</taxon>
        <taxon>Cronartium</taxon>
    </lineage>
</organism>
<dbReference type="EMBL" id="MU167360">
    <property type="protein sequence ID" value="KAG0142107.1"/>
    <property type="molecule type" value="Genomic_DNA"/>
</dbReference>
<dbReference type="Pfam" id="PF06398">
    <property type="entry name" value="Pex24p"/>
    <property type="match status" value="1"/>
</dbReference>
<feature type="domain" description="Peroxin/Ferlin" evidence="7">
    <location>
        <begin position="313"/>
        <end position="384"/>
    </location>
</feature>
<sequence>MASAIDNYLTDPTLEIYHLLSGSSIERSNSINKMSTPITNSEQIISPTELCLNLPAPILSLIVRSSTIINSLSIISLTIRWSHPKGFYPSWLLLFSWFTICLIIKPSIRFGGLNIIFIILLGIGWVKHINQNPKSNNNKLSIVNPLEIHNTLISFQILVDHLDSIIKFLNPLYDLLYWKNYNKSKKTLFALLTSLPFTILFINYITINNLSLLIGTIFLICESPWFKILIRLINCSRTLKFIIKVLLLLFIFGGIGIKDEIRKLKQHRQLINLWSKTLNEDDDAQSDLDQSDMIKSSEEDYKLEDEEDEDQQVIKVRFTIFENQRWWMGLDWTSTLLPHERSNWTDSTNKTVSGPTEFQLPKPTITSSQRKVEWKWLDKEWRICKASPGVMNNSPDLSMSPKFNSNKFRSVSSLKPIKDLIHSSRSSSSRIGSSINSNSVDQSENDSINDVIQESLLTSDLSTNVIEGEDPNTPWDVDSSGWQYGDNHWEKLSRKAGIGRYTRRRAWVRRAIMVSKKQKLNNDSIIIKESLTDQHSYSTALDKIGITKAIQRST</sequence>
<dbReference type="Proteomes" id="UP000886653">
    <property type="component" value="Unassembled WGS sequence"/>
</dbReference>
<feature type="transmembrane region" description="Helical" evidence="6">
    <location>
        <begin position="241"/>
        <end position="257"/>
    </location>
</feature>
<evidence type="ECO:0000256" key="1">
    <source>
        <dbReference type="ARBA" id="ARBA00004127"/>
    </source>
</evidence>
<feature type="transmembrane region" description="Helical" evidence="6">
    <location>
        <begin position="188"/>
        <end position="206"/>
    </location>
</feature>
<keyword evidence="2 6" id="KW-0812">Transmembrane</keyword>
<reference evidence="8" key="1">
    <citation type="submission" date="2013-11" db="EMBL/GenBank/DDBJ databases">
        <title>Genome sequence of the fusiform rust pathogen reveals effectors for host alternation and coevolution with pine.</title>
        <authorList>
            <consortium name="DOE Joint Genome Institute"/>
            <person name="Smith K."/>
            <person name="Pendleton A."/>
            <person name="Kubisiak T."/>
            <person name="Anderson C."/>
            <person name="Salamov A."/>
            <person name="Aerts A."/>
            <person name="Riley R."/>
            <person name="Clum A."/>
            <person name="Lindquist E."/>
            <person name="Ence D."/>
            <person name="Campbell M."/>
            <person name="Kronenberg Z."/>
            <person name="Feau N."/>
            <person name="Dhillon B."/>
            <person name="Hamelin R."/>
            <person name="Burleigh J."/>
            <person name="Smith J."/>
            <person name="Yandell M."/>
            <person name="Nelson C."/>
            <person name="Grigoriev I."/>
            <person name="Davis J."/>
        </authorList>
    </citation>
    <scope>NUCLEOTIDE SEQUENCE</scope>
    <source>
        <strain evidence="8">G11</strain>
    </source>
</reference>
<dbReference type="GO" id="GO:0005778">
    <property type="term" value="C:peroxisomal membrane"/>
    <property type="evidence" value="ECO:0007669"/>
    <property type="project" value="TreeGrafter"/>
</dbReference>
<accession>A0A9P6NAN2</accession>
<keyword evidence="3 6" id="KW-1133">Transmembrane helix</keyword>
<dbReference type="GO" id="GO:0007031">
    <property type="term" value="P:peroxisome organization"/>
    <property type="evidence" value="ECO:0007669"/>
    <property type="project" value="UniProtKB-ARBA"/>
</dbReference>
<evidence type="ECO:0000256" key="2">
    <source>
        <dbReference type="ARBA" id="ARBA00022692"/>
    </source>
</evidence>
<evidence type="ECO:0000256" key="6">
    <source>
        <dbReference type="SAM" id="Phobius"/>
    </source>
</evidence>
<evidence type="ECO:0000256" key="5">
    <source>
        <dbReference type="SAM" id="MobiDB-lite"/>
    </source>
</evidence>
<dbReference type="PANTHER" id="PTHR31679">
    <property type="entry name" value="PEROXISOMAL MEMBRANE PROTEIN PEX30-RELATED"/>
    <property type="match status" value="1"/>
</dbReference>
<dbReference type="GO" id="GO:0012505">
    <property type="term" value="C:endomembrane system"/>
    <property type="evidence" value="ECO:0007669"/>
    <property type="project" value="UniProtKB-SubCell"/>
</dbReference>